<evidence type="ECO:0000313" key="1">
    <source>
        <dbReference type="EMBL" id="REH47267.1"/>
    </source>
</evidence>
<dbReference type="EMBL" id="QUNO01000006">
    <property type="protein sequence ID" value="REH47267.1"/>
    <property type="molecule type" value="Genomic_DNA"/>
</dbReference>
<evidence type="ECO:0000313" key="2">
    <source>
        <dbReference type="Proteomes" id="UP000256269"/>
    </source>
</evidence>
<dbReference type="OrthoDB" id="264096at2"/>
<accession>A0A3E0HLH6</accession>
<dbReference type="Proteomes" id="UP000256269">
    <property type="component" value="Unassembled WGS sequence"/>
</dbReference>
<organism evidence="1 2">
    <name type="scientific">Kutzneria buriramensis</name>
    <dbReference type="NCBI Taxonomy" id="1045776"/>
    <lineage>
        <taxon>Bacteria</taxon>
        <taxon>Bacillati</taxon>
        <taxon>Actinomycetota</taxon>
        <taxon>Actinomycetes</taxon>
        <taxon>Pseudonocardiales</taxon>
        <taxon>Pseudonocardiaceae</taxon>
        <taxon>Kutzneria</taxon>
    </lineage>
</organism>
<dbReference type="AlphaFoldDB" id="A0A3E0HLH6"/>
<proteinExistence type="predicted"/>
<keyword evidence="2" id="KW-1185">Reference proteome</keyword>
<sequence length="426" mass="46934">MSSSSPLAAIDQARAVADAVLYEGYLLYPYRASATKNRMRWQFGVLMPAAFPEEHSSSVTQLLVEPGLHTTLHLRVRFLQVQARTVEVDGAAVPSVTIDDSDWTSWDEAVEQEVDAVLRFADLLAGDNVVPFTVAGGVTSERLSEDACVVRTRWPLVGQLRLRADALPGPYGASRLTVELVNTSEWSGTDRDEALRHALIAAHTVMSVSPGKFVSMVDPPEWAKPAVAECHNRHTWPVLIGDDDTVLSSPIILYDYPAIAEESAGELFDGLEIDEILSLRTMALTDEEKREARATDPRAAEIVDRVDAMPPELLDRLHGTIRYLRSVEQQEDKPWWDPGADASVDPDTDSVIVSGVRVARGSRVRLRPGKKRADAQDMFLAGREATVQAVLHDVDGDLHLAVTLDGDLDPAYGRFRYFACEEVEPL</sequence>
<name>A0A3E0HLH6_9PSEU</name>
<gene>
    <name evidence="1" type="ORF">BCF44_106432</name>
</gene>
<comment type="caution">
    <text evidence="1">The sequence shown here is derived from an EMBL/GenBank/DDBJ whole genome shotgun (WGS) entry which is preliminary data.</text>
</comment>
<protein>
    <submittedName>
        <fullName evidence="1">Uncharacterized protein</fullName>
    </submittedName>
</protein>
<reference evidence="1 2" key="1">
    <citation type="submission" date="2018-08" db="EMBL/GenBank/DDBJ databases">
        <title>Genomic Encyclopedia of Archaeal and Bacterial Type Strains, Phase II (KMG-II): from individual species to whole genera.</title>
        <authorList>
            <person name="Goeker M."/>
        </authorList>
    </citation>
    <scope>NUCLEOTIDE SEQUENCE [LARGE SCALE GENOMIC DNA]</scope>
    <source>
        <strain evidence="1 2">DSM 45791</strain>
    </source>
</reference>
<dbReference type="RefSeq" id="WP_116175888.1">
    <property type="nucleotide sequence ID" value="NZ_CP144375.1"/>
</dbReference>